<dbReference type="SUPFAM" id="SSF63825">
    <property type="entry name" value="YWTD domain"/>
    <property type="match status" value="1"/>
</dbReference>
<dbReference type="Proteomes" id="UP000051036">
    <property type="component" value="Unassembled WGS sequence"/>
</dbReference>
<accession>A0A0R1U764</accession>
<sequence length="387" mass="43130">MTNKKGAKILKKIGRWLLKMLVIILILAGVGTAGYFGYQWYQIKQLNDARPKVVTAKDGTNTNAAWYTTSFYNEQLRRKYSFINKVSNYVPPRTWAGKDFPIPGLIKTKSYNFETKKYDTATAMTPQGITVAKQYILLTAYDGDHKHASVIYVLNKNTGKYLKTIQVNGRPHLGGIAYDPVSGNVWITGSIGKSSALMSFPLKEAISYNEKLHAPIKFNHSIAIPTLEKASTVTYYDNQLFVGFFNMYGRGRVASYTISRSGKNKNSITNNEIKSVTGTVSWSDPSGVTSMNKQVQGIAIYDNKIFLSQSYGSGNSKLYIFPSTALDALDEKNAEKVIDMPPYLEQITAYRGQLLCVFESGSKLYAKPDIVIIDRILSININALFGN</sequence>
<dbReference type="EMBL" id="AZFM01000033">
    <property type="protein sequence ID" value="KRL89031.1"/>
    <property type="molecule type" value="Genomic_DNA"/>
</dbReference>
<keyword evidence="1" id="KW-0812">Transmembrane</keyword>
<dbReference type="STRING" id="1423763.FC46_GL001185"/>
<comment type="caution">
    <text evidence="2">The sequence shown here is derived from an EMBL/GenBank/DDBJ whole genome shotgun (WGS) entry which is preliminary data.</text>
</comment>
<proteinExistence type="predicted"/>
<evidence type="ECO:0000256" key="1">
    <source>
        <dbReference type="SAM" id="Phobius"/>
    </source>
</evidence>
<keyword evidence="3" id="KW-1185">Reference proteome</keyword>
<gene>
    <name evidence="2" type="ORF">FC46_GL001185</name>
</gene>
<keyword evidence="1" id="KW-0472">Membrane</keyword>
<organism evidence="2 3">
    <name type="scientific">Lactobacillus kalixensis DSM 16043</name>
    <dbReference type="NCBI Taxonomy" id="1423763"/>
    <lineage>
        <taxon>Bacteria</taxon>
        <taxon>Bacillati</taxon>
        <taxon>Bacillota</taxon>
        <taxon>Bacilli</taxon>
        <taxon>Lactobacillales</taxon>
        <taxon>Lactobacillaceae</taxon>
        <taxon>Lactobacillus</taxon>
    </lineage>
</organism>
<dbReference type="PATRIC" id="fig|1423763.3.peg.1201"/>
<feature type="transmembrane region" description="Helical" evidence="1">
    <location>
        <begin position="21"/>
        <end position="41"/>
    </location>
</feature>
<evidence type="ECO:0000313" key="2">
    <source>
        <dbReference type="EMBL" id="KRL89031.1"/>
    </source>
</evidence>
<name>A0A0R1U764_9LACO</name>
<keyword evidence="1" id="KW-1133">Transmembrane helix</keyword>
<reference evidence="2 3" key="1">
    <citation type="journal article" date="2015" name="Genome Announc.">
        <title>Expanding the biotechnology potential of lactobacilli through comparative genomics of 213 strains and associated genera.</title>
        <authorList>
            <person name="Sun Z."/>
            <person name="Harris H.M."/>
            <person name="McCann A."/>
            <person name="Guo C."/>
            <person name="Argimon S."/>
            <person name="Zhang W."/>
            <person name="Yang X."/>
            <person name="Jeffery I.B."/>
            <person name="Cooney J.C."/>
            <person name="Kagawa T.F."/>
            <person name="Liu W."/>
            <person name="Song Y."/>
            <person name="Salvetti E."/>
            <person name="Wrobel A."/>
            <person name="Rasinkangas P."/>
            <person name="Parkhill J."/>
            <person name="Rea M.C."/>
            <person name="O'Sullivan O."/>
            <person name="Ritari J."/>
            <person name="Douillard F.P."/>
            <person name="Paul Ross R."/>
            <person name="Yang R."/>
            <person name="Briner A.E."/>
            <person name="Felis G.E."/>
            <person name="de Vos W.M."/>
            <person name="Barrangou R."/>
            <person name="Klaenhammer T.R."/>
            <person name="Caufield P.W."/>
            <person name="Cui Y."/>
            <person name="Zhang H."/>
            <person name="O'Toole P.W."/>
        </authorList>
    </citation>
    <scope>NUCLEOTIDE SEQUENCE [LARGE SCALE GENOMIC DNA]</scope>
    <source>
        <strain evidence="2 3">DSM 16043</strain>
    </source>
</reference>
<evidence type="ECO:0000313" key="3">
    <source>
        <dbReference type="Proteomes" id="UP000051036"/>
    </source>
</evidence>
<dbReference type="AlphaFoldDB" id="A0A0R1U764"/>
<protein>
    <submittedName>
        <fullName evidence="2">Uncharacterized protein</fullName>
    </submittedName>
</protein>